<sequence>MSVSNQMFAEFVNQLCENCTVLEDQINLIAEKIVNEIQNQINEYRAEKISRDCAIMQIYNIVKGLEKIIIPLTVAQSTNINFQDKNQYIYDLNKDIRLHIEKNIPEMEKYLCVGFVELLKESFAQSKWEYVLPTVYCLKFEPFLEIGAVIVVVVSFLIYLTVIFAKSEIKRNKANSIATRKIKLSIPPLWEKVKENTSIVRELCSVDKVKGLSFFTLFSKELIIVLEDTNSNFMKLIIQSMTGIDCHFKEQINENKEAILYGPITKTTIMERILRNYQSSQDESYNQKILILYLRGYDEDDLHQIENIQSKASFFMSSEISLCHLPTVKNKKIHLFFTCPNEDVAIIKKQELENLQKNLNCKIQSDDFQIIVWPVLMKNKKNIELIGPQTNKSLRFDFHQIFGNKKDEK</sequence>
<reference evidence="2 3" key="1">
    <citation type="submission" date="2024-04" db="EMBL/GenBank/DDBJ databases">
        <title>Tritrichomonas musculus Genome.</title>
        <authorList>
            <person name="Alves-Ferreira E."/>
            <person name="Grigg M."/>
            <person name="Lorenzi H."/>
            <person name="Galac M."/>
        </authorList>
    </citation>
    <scope>NUCLEOTIDE SEQUENCE [LARGE SCALE GENOMIC DNA]</scope>
    <source>
        <strain evidence="2 3">EAF2021</strain>
    </source>
</reference>
<organism evidence="2 3">
    <name type="scientific">Tritrichomonas musculus</name>
    <dbReference type="NCBI Taxonomy" id="1915356"/>
    <lineage>
        <taxon>Eukaryota</taxon>
        <taxon>Metamonada</taxon>
        <taxon>Parabasalia</taxon>
        <taxon>Tritrichomonadida</taxon>
        <taxon>Tritrichomonadidae</taxon>
        <taxon>Tritrichomonas</taxon>
    </lineage>
</organism>
<gene>
    <name evidence="2" type="ORF">M9Y10_043056</name>
</gene>
<keyword evidence="1" id="KW-0472">Membrane</keyword>
<evidence type="ECO:0000313" key="2">
    <source>
        <dbReference type="EMBL" id="KAK8883954.1"/>
    </source>
</evidence>
<name>A0ABR2JYN9_9EUKA</name>
<accession>A0ABR2JYN9</accession>
<comment type="caution">
    <text evidence="2">The sequence shown here is derived from an EMBL/GenBank/DDBJ whole genome shotgun (WGS) entry which is preliminary data.</text>
</comment>
<protein>
    <recommendedName>
        <fullName evidence="4">Transmembrane protein</fullName>
    </recommendedName>
</protein>
<keyword evidence="1" id="KW-1133">Transmembrane helix</keyword>
<evidence type="ECO:0000256" key="1">
    <source>
        <dbReference type="SAM" id="Phobius"/>
    </source>
</evidence>
<evidence type="ECO:0008006" key="4">
    <source>
        <dbReference type="Google" id="ProtNLM"/>
    </source>
</evidence>
<feature type="transmembrane region" description="Helical" evidence="1">
    <location>
        <begin position="143"/>
        <end position="165"/>
    </location>
</feature>
<proteinExistence type="predicted"/>
<dbReference type="Proteomes" id="UP001470230">
    <property type="component" value="Unassembled WGS sequence"/>
</dbReference>
<keyword evidence="1" id="KW-0812">Transmembrane</keyword>
<dbReference type="EMBL" id="JAPFFF010000008">
    <property type="protein sequence ID" value="KAK8883954.1"/>
    <property type="molecule type" value="Genomic_DNA"/>
</dbReference>
<keyword evidence="3" id="KW-1185">Reference proteome</keyword>
<evidence type="ECO:0000313" key="3">
    <source>
        <dbReference type="Proteomes" id="UP001470230"/>
    </source>
</evidence>